<evidence type="ECO:0000256" key="3">
    <source>
        <dbReference type="ARBA" id="ARBA00023125"/>
    </source>
</evidence>
<dbReference type="Gene3D" id="1.10.260.40">
    <property type="entry name" value="lambda repressor-like DNA-binding domains"/>
    <property type="match status" value="1"/>
</dbReference>
<evidence type="ECO:0000259" key="5">
    <source>
        <dbReference type="PROSITE" id="PS50932"/>
    </source>
</evidence>
<dbReference type="Gene3D" id="3.40.50.2300">
    <property type="match status" value="2"/>
</dbReference>
<dbReference type="InterPro" id="IPR010982">
    <property type="entry name" value="Lambda_DNA-bd_dom_sf"/>
</dbReference>
<keyword evidence="7" id="KW-1185">Reference proteome</keyword>
<dbReference type="InterPro" id="IPR000843">
    <property type="entry name" value="HTH_LacI"/>
</dbReference>
<dbReference type="CDD" id="cd01392">
    <property type="entry name" value="HTH_LacI"/>
    <property type="match status" value="1"/>
</dbReference>
<dbReference type="EMBL" id="BAABCN010000010">
    <property type="protein sequence ID" value="GAA3886097.1"/>
    <property type="molecule type" value="Genomic_DNA"/>
</dbReference>
<dbReference type="RefSeq" id="WP_345068218.1">
    <property type="nucleotide sequence ID" value="NZ_BAABCN010000010.1"/>
</dbReference>
<name>A0ABP7KU67_9MICO</name>
<dbReference type="PANTHER" id="PTHR30146:SF148">
    <property type="entry name" value="HTH-TYPE TRANSCRIPTIONAL REPRESSOR PURR-RELATED"/>
    <property type="match status" value="1"/>
</dbReference>
<reference evidence="7" key="1">
    <citation type="journal article" date="2019" name="Int. J. Syst. Evol. Microbiol.">
        <title>The Global Catalogue of Microorganisms (GCM) 10K type strain sequencing project: providing services to taxonomists for standard genome sequencing and annotation.</title>
        <authorList>
            <consortium name="The Broad Institute Genomics Platform"/>
            <consortium name="The Broad Institute Genome Sequencing Center for Infectious Disease"/>
            <person name="Wu L."/>
            <person name="Ma J."/>
        </authorList>
    </citation>
    <scope>NUCLEOTIDE SEQUENCE [LARGE SCALE GENOMIC DNA]</scope>
    <source>
        <strain evidence="7">JCM 17021</strain>
    </source>
</reference>
<keyword evidence="1" id="KW-0678">Repressor</keyword>
<organism evidence="6 7">
    <name type="scientific">Leifsonia kafniensis</name>
    <dbReference type="NCBI Taxonomy" id="475957"/>
    <lineage>
        <taxon>Bacteria</taxon>
        <taxon>Bacillati</taxon>
        <taxon>Actinomycetota</taxon>
        <taxon>Actinomycetes</taxon>
        <taxon>Micrococcales</taxon>
        <taxon>Microbacteriaceae</taxon>
        <taxon>Leifsonia</taxon>
    </lineage>
</organism>
<keyword evidence="2" id="KW-0805">Transcription regulation</keyword>
<dbReference type="SUPFAM" id="SSF47413">
    <property type="entry name" value="lambda repressor-like DNA-binding domains"/>
    <property type="match status" value="1"/>
</dbReference>
<evidence type="ECO:0000256" key="1">
    <source>
        <dbReference type="ARBA" id="ARBA00022491"/>
    </source>
</evidence>
<comment type="caution">
    <text evidence="6">The sequence shown here is derived from an EMBL/GenBank/DDBJ whole genome shotgun (WGS) entry which is preliminary data.</text>
</comment>
<dbReference type="SMART" id="SM00354">
    <property type="entry name" value="HTH_LACI"/>
    <property type="match status" value="1"/>
</dbReference>
<evidence type="ECO:0000313" key="6">
    <source>
        <dbReference type="EMBL" id="GAA3886097.1"/>
    </source>
</evidence>
<dbReference type="GO" id="GO:0003677">
    <property type="term" value="F:DNA binding"/>
    <property type="evidence" value="ECO:0007669"/>
    <property type="project" value="UniProtKB-KW"/>
</dbReference>
<dbReference type="PROSITE" id="PS50932">
    <property type="entry name" value="HTH_LACI_2"/>
    <property type="match status" value="1"/>
</dbReference>
<dbReference type="SUPFAM" id="SSF53822">
    <property type="entry name" value="Periplasmic binding protein-like I"/>
    <property type="match status" value="1"/>
</dbReference>
<dbReference type="Pfam" id="PF00356">
    <property type="entry name" value="LacI"/>
    <property type="match status" value="1"/>
</dbReference>
<dbReference type="InterPro" id="IPR028082">
    <property type="entry name" value="Peripla_BP_I"/>
</dbReference>
<dbReference type="CDD" id="cd06278">
    <property type="entry name" value="PBP1_LacI-like"/>
    <property type="match status" value="1"/>
</dbReference>
<protein>
    <submittedName>
        <fullName evidence="6">LacI family DNA-binding transcriptional regulator</fullName>
    </submittedName>
</protein>
<keyword evidence="3 6" id="KW-0238">DNA-binding</keyword>
<accession>A0ABP7KU67</accession>
<evidence type="ECO:0000256" key="4">
    <source>
        <dbReference type="ARBA" id="ARBA00023163"/>
    </source>
</evidence>
<gene>
    <name evidence="6" type="ORF">GCM10022381_30300</name>
</gene>
<evidence type="ECO:0000256" key="2">
    <source>
        <dbReference type="ARBA" id="ARBA00023015"/>
    </source>
</evidence>
<sequence length="338" mass="36787">MPRPATSIDVAARAGVSQPTVSRALRNLPSISPETKERVYRAARELNYVPREAGRSLATRRSRRVAIISEALTNPYYPELIEPLRRELAHLGYRAVLVADSSDDVLTADALSDGSYDGVLVTTAARDSRLAEDLRSRDVPHVFVNRTVDDPLSRNCGFSNGAHLLADLLVEQGHRRIALLTGPSQFSTAFEREQGLREALREHGLRIPDRQVLRIDYTVSGGRNGALTLLTSSEPPTAIVCGNDVVAIGALNAVRAMGWRAPDDVSIVGFDDIPAAGWDIVSLTTVHCDLNALASVSVAALHEAMEGEKSPLRHILEVSLVRRDSHGRPREKLPPKPA</sequence>
<dbReference type="InterPro" id="IPR046335">
    <property type="entry name" value="LacI/GalR-like_sensor"/>
</dbReference>
<evidence type="ECO:0000313" key="7">
    <source>
        <dbReference type="Proteomes" id="UP001501803"/>
    </source>
</evidence>
<dbReference type="Pfam" id="PF13377">
    <property type="entry name" value="Peripla_BP_3"/>
    <property type="match status" value="1"/>
</dbReference>
<proteinExistence type="predicted"/>
<dbReference type="Proteomes" id="UP001501803">
    <property type="component" value="Unassembled WGS sequence"/>
</dbReference>
<feature type="domain" description="HTH lacI-type" evidence="5">
    <location>
        <begin position="5"/>
        <end position="59"/>
    </location>
</feature>
<keyword evidence="4" id="KW-0804">Transcription</keyword>
<dbReference type="PANTHER" id="PTHR30146">
    <property type="entry name" value="LACI-RELATED TRANSCRIPTIONAL REPRESSOR"/>
    <property type="match status" value="1"/>
</dbReference>